<feature type="compositionally biased region" description="Low complexity" evidence="4">
    <location>
        <begin position="111"/>
        <end position="128"/>
    </location>
</feature>
<dbReference type="PROSITE" id="PS51774">
    <property type="entry name" value="NAB"/>
    <property type="match status" value="1"/>
</dbReference>
<dbReference type="EMBL" id="JAWXYG010000003">
    <property type="protein sequence ID" value="KAK4278502.1"/>
    <property type="molecule type" value="Genomic_DNA"/>
</dbReference>
<dbReference type="Gene3D" id="1.10.287.1490">
    <property type="match status" value="1"/>
</dbReference>
<feature type="compositionally biased region" description="Basic residues" evidence="4">
    <location>
        <begin position="135"/>
        <end position="144"/>
    </location>
</feature>
<accession>A0AAE1MWF6</accession>
<dbReference type="PANTHER" id="PTHR32258">
    <property type="entry name" value="PROTEIN NETWORKED 4A"/>
    <property type="match status" value="1"/>
</dbReference>
<comment type="caution">
    <text evidence="6">The sequence shown here is derived from an EMBL/GenBank/DDBJ whole genome shotgun (WGS) entry which is preliminary data.</text>
</comment>
<evidence type="ECO:0000259" key="5">
    <source>
        <dbReference type="PROSITE" id="PS51774"/>
    </source>
</evidence>
<evidence type="ECO:0000256" key="4">
    <source>
        <dbReference type="SAM" id="MobiDB-lite"/>
    </source>
</evidence>
<feature type="region of interest" description="Disordered" evidence="4">
    <location>
        <begin position="1"/>
        <end position="22"/>
    </location>
</feature>
<name>A0AAE1MWF6_9FABA</name>
<sequence length="549" mass="63527">MATSPTHSSKQKMKRLESRKSHSWWWNSHISPKNSKWLAENLEEMDKRVKRMLKLIEEDADSFAKKAEMYYQKRPELISLVEDFYRMYRSLAERYDHVTIELKKNIPSDLQSQGSGISDVDSVSGHSSTMPSPARPRHHHRKSSNRAAGFDFFLGSSGNGSDAGHDEGSESSVTTDFEDDSDDSSHHNDSDFPGSIDDYHRQSRKIMELEIEVRDLKEKLCLQEEDNAERGARYQNCEEIHAKVIEYEQELKKVNEKLRFSEEEISVLKFELERLSSQEPADLQAAVEFSSDQEDLETDIKIKSLENDLRITKEKLEASEKHVASLELEATKSSEKIQELQDQLESASKNIAAWKTKFDTEKKETSELLERLENTKLSLLDKDHEITDLNAAIADAEMRKVNSEKAEMEALKGEIKEREENTKSLSATLDALASERDDLNAEVGRLKVEINRRDDRVEQLGWHLNQLHMEHVKLISGMEDAQKQVEELKQRGKELAEEVERKRNEILEGAEEKREAIRQLCFSLEHYRNDYNRLRQDYAQRKRVSVLAS</sequence>
<feature type="coiled-coil region" evidence="3">
    <location>
        <begin position="199"/>
        <end position="278"/>
    </location>
</feature>
<evidence type="ECO:0000256" key="3">
    <source>
        <dbReference type="SAM" id="Coils"/>
    </source>
</evidence>
<keyword evidence="7" id="KW-1185">Reference proteome</keyword>
<dbReference type="Pfam" id="PF07765">
    <property type="entry name" value="KIP1"/>
    <property type="match status" value="1"/>
</dbReference>
<feature type="region of interest" description="Disordered" evidence="4">
    <location>
        <begin position="108"/>
        <end position="144"/>
    </location>
</feature>
<dbReference type="InterPro" id="IPR011684">
    <property type="entry name" value="NAB"/>
</dbReference>
<evidence type="ECO:0000313" key="6">
    <source>
        <dbReference type="EMBL" id="KAK4278502.1"/>
    </source>
</evidence>
<reference evidence="6" key="1">
    <citation type="submission" date="2023-10" db="EMBL/GenBank/DDBJ databases">
        <title>Chromosome-level genome of the transformable northern wattle, Acacia crassicarpa.</title>
        <authorList>
            <person name="Massaro I."/>
            <person name="Sinha N.R."/>
            <person name="Poethig S."/>
            <person name="Leichty A.R."/>
        </authorList>
    </citation>
    <scope>NUCLEOTIDE SEQUENCE</scope>
    <source>
        <strain evidence="6">Acra3RX</strain>
        <tissue evidence="6">Leaf</tissue>
    </source>
</reference>
<evidence type="ECO:0000256" key="2">
    <source>
        <dbReference type="ARBA" id="ARBA00038006"/>
    </source>
</evidence>
<keyword evidence="1 3" id="KW-0175">Coiled coil</keyword>
<dbReference type="SUPFAM" id="SSF57997">
    <property type="entry name" value="Tropomyosin"/>
    <property type="match status" value="1"/>
</dbReference>
<dbReference type="Proteomes" id="UP001293593">
    <property type="component" value="Unassembled WGS sequence"/>
</dbReference>
<protein>
    <recommendedName>
        <fullName evidence="5">NAB domain-containing protein</fullName>
    </recommendedName>
</protein>
<dbReference type="PANTHER" id="PTHR32258:SF3">
    <property type="entry name" value="PROTEIN NETWORKED 4A"/>
    <property type="match status" value="1"/>
</dbReference>
<feature type="region of interest" description="Disordered" evidence="4">
    <location>
        <begin position="158"/>
        <end position="198"/>
    </location>
</feature>
<dbReference type="GO" id="GO:0005774">
    <property type="term" value="C:vacuolar membrane"/>
    <property type="evidence" value="ECO:0007669"/>
    <property type="project" value="TreeGrafter"/>
</dbReference>
<organism evidence="6 7">
    <name type="scientific">Acacia crassicarpa</name>
    <name type="common">northern wattle</name>
    <dbReference type="NCBI Taxonomy" id="499986"/>
    <lineage>
        <taxon>Eukaryota</taxon>
        <taxon>Viridiplantae</taxon>
        <taxon>Streptophyta</taxon>
        <taxon>Embryophyta</taxon>
        <taxon>Tracheophyta</taxon>
        <taxon>Spermatophyta</taxon>
        <taxon>Magnoliopsida</taxon>
        <taxon>eudicotyledons</taxon>
        <taxon>Gunneridae</taxon>
        <taxon>Pentapetalae</taxon>
        <taxon>rosids</taxon>
        <taxon>fabids</taxon>
        <taxon>Fabales</taxon>
        <taxon>Fabaceae</taxon>
        <taxon>Caesalpinioideae</taxon>
        <taxon>mimosoid clade</taxon>
        <taxon>Acacieae</taxon>
        <taxon>Acacia</taxon>
    </lineage>
</organism>
<gene>
    <name evidence="6" type="ORF">QN277_016340</name>
</gene>
<feature type="domain" description="NAB" evidence="5">
    <location>
        <begin position="22"/>
        <end position="102"/>
    </location>
</feature>
<dbReference type="GO" id="GO:0003779">
    <property type="term" value="F:actin binding"/>
    <property type="evidence" value="ECO:0007669"/>
    <property type="project" value="InterPro"/>
</dbReference>
<dbReference type="InterPro" id="IPR051861">
    <property type="entry name" value="NET_actin-binding_domain"/>
</dbReference>
<feature type="coiled-coil region" evidence="3">
    <location>
        <begin position="302"/>
        <end position="544"/>
    </location>
</feature>
<proteinExistence type="inferred from homology"/>
<comment type="similarity">
    <text evidence="2">Belongs to the NET family.</text>
</comment>
<dbReference type="AlphaFoldDB" id="A0AAE1MWF6"/>
<evidence type="ECO:0000313" key="7">
    <source>
        <dbReference type="Proteomes" id="UP001293593"/>
    </source>
</evidence>
<evidence type="ECO:0000256" key="1">
    <source>
        <dbReference type="ARBA" id="ARBA00023054"/>
    </source>
</evidence>